<keyword evidence="4" id="KW-1185">Reference proteome</keyword>
<dbReference type="GO" id="GO:0008270">
    <property type="term" value="F:zinc ion binding"/>
    <property type="evidence" value="ECO:0007669"/>
    <property type="project" value="InterPro"/>
</dbReference>
<dbReference type="Pfam" id="PF13602">
    <property type="entry name" value="ADH_zinc_N_2"/>
    <property type="match status" value="1"/>
</dbReference>
<evidence type="ECO:0000313" key="3">
    <source>
        <dbReference type="EMBL" id="GFJ88422.1"/>
    </source>
</evidence>
<dbReference type="SUPFAM" id="SSF50129">
    <property type="entry name" value="GroES-like"/>
    <property type="match status" value="1"/>
</dbReference>
<reference evidence="3 4" key="1">
    <citation type="submission" date="2020-03" db="EMBL/GenBank/DDBJ databases">
        <title>Whole genome shotgun sequence of Phytohabitans rumicis NBRC 108638.</title>
        <authorList>
            <person name="Komaki H."/>
            <person name="Tamura T."/>
        </authorList>
    </citation>
    <scope>NUCLEOTIDE SEQUENCE [LARGE SCALE GENOMIC DNA]</scope>
    <source>
        <strain evidence="3 4">NBRC 108638</strain>
    </source>
</reference>
<proteinExistence type="predicted"/>
<reference evidence="3 4" key="2">
    <citation type="submission" date="2020-03" db="EMBL/GenBank/DDBJ databases">
        <authorList>
            <person name="Ichikawa N."/>
            <person name="Kimura A."/>
            <person name="Kitahashi Y."/>
            <person name="Uohara A."/>
        </authorList>
    </citation>
    <scope>NUCLEOTIDE SEQUENCE [LARGE SCALE GENOMIC DNA]</scope>
    <source>
        <strain evidence="3 4">NBRC 108638</strain>
    </source>
</reference>
<organism evidence="3 4">
    <name type="scientific">Phytohabitans rumicis</name>
    <dbReference type="NCBI Taxonomy" id="1076125"/>
    <lineage>
        <taxon>Bacteria</taxon>
        <taxon>Bacillati</taxon>
        <taxon>Actinomycetota</taxon>
        <taxon>Actinomycetes</taxon>
        <taxon>Micromonosporales</taxon>
        <taxon>Micromonosporaceae</taxon>
    </lineage>
</organism>
<dbReference type="RefSeq" id="WP_173075735.1">
    <property type="nucleotide sequence ID" value="NZ_BAABJB010000027.1"/>
</dbReference>
<dbReference type="InterPro" id="IPR020843">
    <property type="entry name" value="ER"/>
</dbReference>
<dbReference type="EMBL" id="BLPG01000001">
    <property type="protein sequence ID" value="GFJ88422.1"/>
    <property type="molecule type" value="Genomic_DNA"/>
</dbReference>
<dbReference type="GO" id="GO:0016491">
    <property type="term" value="F:oxidoreductase activity"/>
    <property type="evidence" value="ECO:0007669"/>
    <property type="project" value="UniProtKB-KW"/>
</dbReference>
<feature type="domain" description="Enoyl reductase (ER)" evidence="2">
    <location>
        <begin position="13"/>
        <end position="320"/>
    </location>
</feature>
<sequence length="322" mass="33626">MKAITQDRYGEPGEVLKLRDIDRPTVGDDGVLVKVRAAGVDHGVWHMTTGQPYLMRIMGFGFRGPKAPAAGRDLAGVVESVGRDVTRVKPGDEVYGVSANGSFAEYTCTTVDRLAAKPANLTFEQAAAVPVSGATALHAVRDAAAVKAGQRVLVIGAGGGVGTYAVQLAKAYGGEVTGLCGPTKVDLVRSIGASEVIDYTRAEVKGQYDVILDIAGNRPLSQLRKALTPRGTLVIVGGEAGGNVFGGMGRNLGGPLLSPFVGQRLRNVISTERAIDLDDLRALIEAGKVTPAVDRTYPLADVPEAVRALRAGQARGKFVVII</sequence>
<comment type="caution">
    <text evidence="3">The sequence shown here is derived from an EMBL/GenBank/DDBJ whole genome shotgun (WGS) entry which is preliminary data.</text>
</comment>
<dbReference type="Gene3D" id="3.90.180.10">
    <property type="entry name" value="Medium-chain alcohol dehydrogenases, catalytic domain"/>
    <property type="match status" value="1"/>
</dbReference>
<protein>
    <submittedName>
        <fullName evidence="3">NADPH:quinone reductase</fullName>
    </submittedName>
</protein>
<name>A0A6V8KTH4_9ACTN</name>
<evidence type="ECO:0000259" key="2">
    <source>
        <dbReference type="SMART" id="SM00829"/>
    </source>
</evidence>
<evidence type="ECO:0000313" key="4">
    <source>
        <dbReference type="Proteomes" id="UP000482960"/>
    </source>
</evidence>
<dbReference type="InterPro" id="IPR050700">
    <property type="entry name" value="YIM1/Zinc_Alcohol_DH_Fams"/>
</dbReference>
<dbReference type="InterPro" id="IPR002364">
    <property type="entry name" value="Quin_OxRdtase/zeta-crystal_CS"/>
</dbReference>
<dbReference type="SMART" id="SM00829">
    <property type="entry name" value="PKS_ER"/>
    <property type="match status" value="1"/>
</dbReference>
<dbReference type="InterPro" id="IPR036291">
    <property type="entry name" value="NAD(P)-bd_dom_sf"/>
</dbReference>
<dbReference type="SUPFAM" id="SSF51735">
    <property type="entry name" value="NAD(P)-binding Rossmann-fold domains"/>
    <property type="match status" value="1"/>
</dbReference>
<dbReference type="Gene3D" id="3.40.50.720">
    <property type="entry name" value="NAD(P)-binding Rossmann-like Domain"/>
    <property type="match status" value="1"/>
</dbReference>
<keyword evidence="1" id="KW-0560">Oxidoreductase</keyword>
<dbReference type="AlphaFoldDB" id="A0A6V8KTH4"/>
<dbReference type="InterPro" id="IPR011032">
    <property type="entry name" value="GroES-like_sf"/>
</dbReference>
<dbReference type="Proteomes" id="UP000482960">
    <property type="component" value="Unassembled WGS sequence"/>
</dbReference>
<dbReference type="Pfam" id="PF08240">
    <property type="entry name" value="ADH_N"/>
    <property type="match status" value="1"/>
</dbReference>
<evidence type="ECO:0000256" key="1">
    <source>
        <dbReference type="ARBA" id="ARBA00023002"/>
    </source>
</evidence>
<dbReference type="InterPro" id="IPR013154">
    <property type="entry name" value="ADH-like_N"/>
</dbReference>
<dbReference type="CDD" id="cd08267">
    <property type="entry name" value="MDR1"/>
    <property type="match status" value="1"/>
</dbReference>
<accession>A0A6V8KTH4</accession>
<dbReference type="PROSITE" id="PS01162">
    <property type="entry name" value="QOR_ZETA_CRYSTAL"/>
    <property type="match status" value="1"/>
</dbReference>
<gene>
    <name evidence="3" type="ORF">Prum_020640</name>
</gene>
<dbReference type="PANTHER" id="PTHR11695:SF294">
    <property type="entry name" value="RETICULON-4-INTERACTING PROTEIN 1, MITOCHONDRIAL"/>
    <property type="match status" value="1"/>
</dbReference>
<dbReference type="PANTHER" id="PTHR11695">
    <property type="entry name" value="ALCOHOL DEHYDROGENASE RELATED"/>
    <property type="match status" value="1"/>
</dbReference>